<proteinExistence type="predicted"/>
<protein>
    <recommendedName>
        <fullName evidence="6">Mid2 domain-containing protein</fullName>
    </recommendedName>
</protein>
<feature type="chain" id="PRO_5002173001" description="Mid2 domain-containing protein" evidence="3">
    <location>
        <begin position="21"/>
        <end position="255"/>
    </location>
</feature>
<feature type="transmembrane region" description="Helical" evidence="2">
    <location>
        <begin position="214"/>
        <end position="236"/>
    </location>
</feature>
<gene>
    <name evidence="4" type="ORF">OIDMADRAFT_34843</name>
</gene>
<evidence type="ECO:0000313" key="4">
    <source>
        <dbReference type="EMBL" id="KIM94273.1"/>
    </source>
</evidence>
<evidence type="ECO:0000256" key="3">
    <source>
        <dbReference type="SAM" id="SignalP"/>
    </source>
</evidence>
<dbReference type="EMBL" id="KN832890">
    <property type="protein sequence ID" value="KIM94273.1"/>
    <property type="molecule type" value="Genomic_DNA"/>
</dbReference>
<keyword evidence="2" id="KW-0472">Membrane</keyword>
<dbReference type="AlphaFoldDB" id="A0A0C3C5V5"/>
<keyword evidence="5" id="KW-1185">Reference proteome</keyword>
<dbReference type="OrthoDB" id="10494383at2759"/>
<evidence type="ECO:0000256" key="1">
    <source>
        <dbReference type="SAM" id="MobiDB-lite"/>
    </source>
</evidence>
<dbReference type="HOGENOM" id="CLU_1090300_0_0_1"/>
<sequence>MATHLLLFAAVAIYASISQAQSALSVTSTSTPTSRSGPLLTGSCSVSFQTSEVTTEYYSNSYNATVTSIPWAASQTKQHAVPSPSPHSPPTQQNPTSTSLASLSPNPTSSSCPPDYWTIYYTPTSTTTSAQAQALCCPSGWGVYHQPLPDAGDTNPRFSAVSPYPAENGQPGNISATGPDGLAHIKIYAVFTRSYIVQAGINDGASKTKKIVEIVVPVVVVVVVLTLCLGIGFRWWKKLQKKKFETQPEIRELGE</sequence>
<keyword evidence="2" id="KW-1133">Transmembrane helix</keyword>
<evidence type="ECO:0008006" key="6">
    <source>
        <dbReference type="Google" id="ProtNLM"/>
    </source>
</evidence>
<accession>A0A0C3C5V5</accession>
<evidence type="ECO:0000256" key="2">
    <source>
        <dbReference type="SAM" id="Phobius"/>
    </source>
</evidence>
<reference evidence="5" key="2">
    <citation type="submission" date="2015-01" db="EMBL/GenBank/DDBJ databases">
        <title>Evolutionary Origins and Diversification of the Mycorrhizal Mutualists.</title>
        <authorList>
            <consortium name="DOE Joint Genome Institute"/>
            <consortium name="Mycorrhizal Genomics Consortium"/>
            <person name="Kohler A."/>
            <person name="Kuo A."/>
            <person name="Nagy L.G."/>
            <person name="Floudas D."/>
            <person name="Copeland A."/>
            <person name="Barry K.W."/>
            <person name="Cichocki N."/>
            <person name="Veneault-Fourrey C."/>
            <person name="LaButti K."/>
            <person name="Lindquist E.A."/>
            <person name="Lipzen A."/>
            <person name="Lundell T."/>
            <person name="Morin E."/>
            <person name="Murat C."/>
            <person name="Riley R."/>
            <person name="Ohm R."/>
            <person name="Sun H."/>
            <person name="Tunlid A."/>
            <person name="Henrissat B."/>
            <person name="Grigoriev I.V."/>
            <person name="Hibbett D.S."/>
            <person name="Martin F."/>
        </authorList>
    </citation>
    <scope>NUCLEOTIDE SEQUENCE [LARGE SCALE GENOMIC DNA]</scope>
    <source>
        <strain evidence="5">Zn</strain>
    </source>
</reference>
<reference evidence="4 5" key="1">
    <citation type="submission" date="2014-04" db="EMBL/GenBank/DDBJ databases">
        <authorList>
            <consortium name="DOE Joint Genome Institute"/>
            <person name="Kuo A."/>
            <person name="Martino E."/>
            <person name="Perotto S."/>
            <person name="Kohler A."/>
            <person name="Nagy L.G."/>
            <person name="Floudas D."/>
            <person name="Copeland A."/>
            <person name="Barry K.W."/>
            <person name="Cichocki N."/>
            <person name="Veneault-Fourrey C."/>
            <person name="LaButti K."/>
            <person name="Lindquist E.A."/>
            <person name="Lipzen A."/>
            <person name="Lundell T."/>
            <person name="Morin E."/>
            <person name="Murat C."/>
            <person name="Sun H."/>
            <person name="Tunlid A."/>
            <person name="Henrissat B."/>
            <person name="Grigoriev I.V."/>
            <person name="Hibbett D.S."/>
            <person name="Martin F."/>
            <person name="Nordberg H.P."/>
            <person name="Cantor M.N."/>
            <person name="Hua S.X."/>
        </authorList>
    </citation>
    <scope>NUCLEOTIDE SEQUENCE [LARGE SCALE GENOMIC DNA]</scope>
    <source>
        <strain evidence="4 5">Zn</strain>
    </source>
</reference>
<feature type="compositionally biased region" description="Low complexity" evidence="1">
    <location>
        <begin position="90"/>
        <end position="99"/>
    </location>
</feature>
<keyword evidence="3" id="KW-0732">Signal</keyword>
<feature type="region of interest" description="Disordered" evidence="1">
    <location>
        <begin position="75"/>
        <end position="110"/>
    </location>
</feature>
<dbReference type="Proteomes" id="UP000054321">
    <property type="component" value="Unassembled WGS sequence"/>
</dbReference>
<organism evidence="4 5">
    <name type="scientific">Oidiodendron maius (strain Zn)</name>
    <dbReference type="NCBI Taxonomy" id="913774"/>
    <lineage>
        <taxon>Eukaryota</taxon>
        <taxon>Fungi</taxon>
        <taxon>Dikarya</taxon>
        <taxon>Ascomycota</taxon>
        <taxon>Pezizomycotina</taxon>
        <taxon>Leotiomycetes</taxon>
        <taxon>Leotiomycetes incertae sedis</taxon>
        <taxon>Myxotrichaceae</taxon>
        <taxon>Oidiodendron</taxon>
    </lineage>
</organism>
<evidence type="ECO:0000313" key="5">
    <source>
        <dbReference type="Proteomes" id="UP000054321"/>
    </source>
</evidence>
<feature type="compositionally biased region" description="Polar residues" evidence="1">
    <location>
        <begin position="100"/>
        <end position="110"/>
    </location>
</feature>
<keyword evidence="2" id="KW-0812">Transmembrane</keyword>
<feature type="signal peptide" evidence="3">
    <location>
        <begin position="1"/>
        <end position="20"/>
    </location>
</feature>
<name>A0A0C3C5V5_OIDMZ</name>
<dbReference type="InParanoid" id="A0A0C3C5V5"/>